<comment type="caution">
    <text evidence="3">The sequence shown here is derived from an EMBL/GenBank/DDBJ whole genome shotgun (WGS) entry which is preliminary data.</text>
</comment>
<feature type="transmembrane region" description="Helical" evidence="2">
    <location>
        <begin position="243"/>
        <end position="263"/>
    </location>
</feature>
<evidence type="ECO:0008006" key="5">
    <source>
        <dbReference type="Google" id="ProtNLM"/>
    </source>
</evidence>
<evidence type="ECO:0000256" key="1">
    <source>
        <dbReference type="SAM" id="MobiDB-lite"/>
    </source>
</evidence>
<evidence type="ECO:0000256" key="2">
    <source>
        <dbReference type="SAM" id="Phobius"/>
    </source>
</evidence>
<feature type="transmembrane region" description="Helical" evidence="2">
    <location>
        <begin position="190"/>
        <end position="208"/>
    </location>
</feature>
<accession>A0ABP4WBM3</accession>
<dbReference type="Proteomes" id="UP001501057">
    <property type="component" value="Unassembled WGS sequence"/>
</dbReference>
<feature type="region of interest" description="Disordered" evidence="1">
    <location>
        <begin position="327"/>
        <end position="365"/>
    </location>
</feature>
<keyword evidence="2" id="KW-1133">Transmembrane helix</keyword>
<keyword evidence="2" id="KW-0812">Transmembrane</keyword>
<feature type="transmembrane region" description="Helical" evidence="2">
    <location>
        <begin position="90"/>
        <end position="107"/>
    </location>
</feature>
<gene>
    <name evidence="3" type="ORF">GCM10009710_33440</name>
</gene>
<proteinExistence type="predicted"/>
<dbReference type="EMBL" id="BAAAME010000006">
    <property type="protein sequence ID" value="GAA1750953.1"/>
    <property type="molecule type" value="Genomic_DNA"/>
</dbReference>
<reference evidence="4" key="1">
    <citation type="journal article" date="2019" name="Int. J. Syst. Evol. Microbiol.">
        <title>The Global Catalogue of Microorganisms (GCM) 10K type strain sequencing project: providing services to taxonomists for standard genome sequencing and annotation.</title>
        <authorList>
            <consortium name="The Broad Institute Genomics Platform"/>
            <consortium name="The Broad Institute Genome Sequencing Center for Infectious Disease"/>
            <person name="Wu L."/>
            <person name="Ma J."/>
        </authorList>
    </citation>
    <scope>NUCLEOTIDE SEQUENCE [LARGE SCALE GENOMIC DNA]</scope>
    <source>
        <strain evidence="4">JCM 13518</strain>
    </source>
</reference>
<organism evidence="3 4">
    <name type="scientific">Aeromicrobium alkaliterrae</name>
    <dbReference type="NCBI Taxonomy" id="302168"/>
    <lineage>
        <taxon>Bacteria</taxon>
        <taxon>Bacillati</taxon>
        <taxon>Actinomycetota</taxon>
        <taxon>Actinomycetes</taxon>
        <taxon>Propionibacteriales</taxon>
        <taxon>Nocardioidaceae</taxon>
        <taxon>Aeromicrobium</taxon>
    </lineage>
</organism>
<dbReference type="RefSeq" id="WP_344203732.1">
    <property type="nucleotide sequence ID" value="NZ_BAAAME010000006.1"/>
</dbReference>
<feature type="transmembrane region" description="Helical" evidence="2">
    <location>
        <begin position="214"/>
        <end position="231"/>
    </location>
</feature>
<feature type="transmembrane region" description="Helical" evidence="2">
    <location>
        <begin position="128"/>
        <end position="146"/>
    </location>
</feature>
<protein>
    <recommendedName>
        <fullName evidence="5">Type IV secretion system protein</fullName>
    </recommendedName>
</protein>
<name>A0ABP4WBM3_9ACTN</name>
<feature type="compositionally biased region" description="Low complexity" evidence="1">
    <location>
        <begin position="335"/>
        <end position="354"/>
    </location>
</feature>
<evidence type="ECO:0000313" key="4">
    <source>
        <dbReference type="Proteomes" id="UP001501057"/>
    </source>
</evidence>
<keyword evidence="4" id="KW-1185">Reference proteome</keyword>
<feature type="transmembrane region" description="Helical" evidence="2">
    <location>
        <begin position="275"/>
        <end position="298"/>
    </location>
</feature>
<evidence type="ECO:0000313" key="3">
    <source>
        <dbReference type="EMBL" id="GAA1750953.1"/>
    </source>
</evidence>
<sequence length="422" mass="40770">MSGPAAALPAVDLCPDIVPACKIGETIIDTGTGVVQDGISSVAGDVVQNIADSVGEAVADVLISLATMWVEVPTPGLGEGSAAERVQGNLFWFMAALAVLSVIIGGMKTAWEQRGEPLKELLRSLMQLVLVSAGTLIFIGAGVKAGDDFSAWIISKSTQDGSFDTALANLFGGVTATGAATGAPALAPMLVIILGLIAILTTAVQIVLMYFRSAVLIVLAGVLPLSASMTNTEGGRQWFGKTMAWAIAFMLYKPAAAIIYASALSMDWAADGFQGALVGICMMCIAIFALPATMRLVVPATSAVAGSSGGAASGAAAMGAASMMSGGGGGGGRTSGPTGAAPAPHVSSAPAGSTTAGGGSGRLVSSTPAAAGKGAGAASGGGAAAAGSGAAAAAGPAAAAMVAGQAAAGAVKSASNRGVQGE</sequence>
<keyword evidence="2" id="KW-0472">Membrane</keyword>